<feature type="region of interest" description="Disordered" evidence="1">
    <location>
        <begin position="659"/>
        <end position="709"/>
    </location>
</feature>
<reference evidence="2" key="1">
    <citation type="submission" date="2023-10" db="EMBL/GenBank/DDBJ databases">
        <authorList>
            <person name="Chen Y."/>
            <person name="Shah S."/>
            <person name="Dougan E. K."/>
            <person name="Thang M."/>
            <person name="Chan C."/>
        </authorList>
    </citation>
    <scope>NUCLEOTIDE SEQUENCE [LARGE SCALE GENOMIC DNA]</scope>
</reference>
<feature type="compositionally biased region" description="Polar residues" evidence="1">
    <location>
        <begin position="690"/>
        <end position="709"/>
    </location>
</feature>
<feature type="compositionally biased region" description="Low complexity" evidence="1">
    <location>
        <begin position="666"/>
        <end position="680"/>
    </location>
</feature>
<feature type="region of interest" description="Disordered" evidence="1">
    <location>
        <begin position="505"/>
        <end position="563"/>
    </location>
</feature>
<organism evidence="2 3">
    <name type="scientific">Prorocentrum cordatum</name>
    <dbReference type="NCBI Taxonomy" id="2364126"/>
    <lineage>
        <taxon>Eukaryota</taxon>
        <taxon>Sar</taxon>
        <taxon>Alveolata</taxon>
        <taxon>Dinophyceae</taxon>
        <taxon>Prorocentrales</taxon>
        <taxon>Prorocentraceae</taxon>
        <taxon>Prorocentrum</taxon>
    </lineage>
</organism>
<evidence type="ECO:0000313" key="3">
    <source>
        <dbReference type="Proteomes" id="UP001189429"/>
    </source>
</evidence>
<dbReference type="Proteomes" id="UP001189429">
    <property type="component" value="Unassembled WGS sequence"/>
</dbReference>
<dbReference type="EMBL" id="CAUYUJ010012225">
    <property type="protein sequence ID" value="CAK0833529.1"/>
    <property type="molecule type" value="Genomic_DNA"/>
</dbReference>
<protein>
    <submittedName>
        <fullName evidence="2">Uncharacterized protein</fullName>
    </submittedName>
</protein>
<gene>
    <name evidence="2" type="ORF">PCOR1329_LOCUS31212</name>
</gene>
<keyword evidence="3" id="KW-1185">Reference proteome</keyword>
<feature type="compositionally biased region" description="Basic and acidic residues" evidence="1">
    <location>
        <begin position="505"/>
        <end position="543"/>
    </location>
</feature>
<feature type="compositionally biased region" description="Low complexity" evidence="1">
    <location>
        <begin position="544"/>
        <end position="563"/>
    </location>
</feature>
<evidence type="ECO:0000313" key="2">
    <source>
        <dbReference type="EMBL" id="CAK0833529.1"/>
    </source>
</evidence>
<evidence type="ECO:0000256" key="1">
    <source>
        <dbReference type="SAM" id="MobiDB-lite"/>
    </source>
</evidence>
<sequence length="709" mass="74704">MHKRVKPNTFVNYMKRKTATVEHGCRVKEDARGAPKVNFPGGLPEGAQQFEKQAEELEELSVVGGGPPDHETYFFVDQQRARKKLGPGVKTMEFFVKSATRMPSDAAAGPPVASDAGGPGEVRSPQQDSGAWAGRPSPGVAAGAKGNPLKRRSSDEADGEAPAAKRARFRLQTLRDLRGNIKSAVQAGHWTSTNALHTTTVCVHVRDAHAILKELGAEADAKEAGLVTKFTNFLARTFLAAPGFEHLHLFKGTFTSLKELGGQETGEGKLLEALAVIDASSDAALDWSQADAVARVAFRSSAMHKSFVAARVEDKVRQARLAGGQRRLDILLGRSIDSAIALFDVRVPLGIRIKHFVLSPPAVKLAREWDPDGTMGAAALVLMETPDVKDVAFDAFVEVARAVAEEGVDVPNPVLKSAVGFVKAVSPNASEAGQGWASRLLQESFKARSLSRVSGVDAAFDPVAVGSGGERSADACRATKEFLLFLPKGATVDWLQVWKKHRDEEKAKQAREKANGAGKGNDDAKGEHGESADKDAKGDKVDAAAKGGVAAEEGGQKEAGAAAMEDAAAKEGIVPNMVGAAGAQGAAEGQAQGVQKIGDAVIGKSHQQKDKFSDEECEATRVLTNHYKVELLTGAAANTPNNAHKYLFKDVRAKPSGSGLLRKLAGKAAAPAKQAQPGKGDMQEGRPRATQGTGAGTSSERQPTAASNN</sequence>
<proteinExistence type="predicted"/>
<accession>A0ABN9SNW0</accession>
<comment type="caution">
    <text evidence="2">The sequence shown here is derived from an EMBL/GenBank/DDBJ whole genome shotgun (WGS) entry which is preliminary data.</text>
</comment>
<name>A0ABN9SNW0_9DINO</name>
<feature type="region of interest" description="Disordered" evidence="1">
    <location>
        <begin position="102"/>
        <end position="164"/>
    </location>
</feature>